<dbReference type="GO" id="GO:0015074">
    <property type="term" value="P:DNA integration"/>
    <property type="evidence" value="ECO:0007669"/>
    <property type="project" value="InterPro"/>
</dbReference>
<dbReference type="GO" id="GO:0003676">
    <property type="term" value="F:nucleic acid binding"/>
    <property type="evidence" value="ECO:0007669"/>
    <property type="project" value="InterPro"/>
</dbReference>
<reference evidence="5" key="1">
    <citation type="submission" date="2019-07" db="EMBL/GenBank/DDBJ databases">
        <title>De Novo Assembly of kiwifruit Actinidia rufa.</title>
        <authorList>
            <person name="Sugita-Konishi S."/>
            <person name="Sato K."/>
            <person name="Mori E."/>
            <person name="Abe Y."/>
            <person name="Kisaki G."/>
            <person name="Hamano K."/>
            <person name="Suezawa K."/>
            <person name="Otani M."/>
            <person name="Fukuda T."/>
            <person name="Manabe T."/>
            <person name="Gomi K."/>
            <person name="Tabuchi M."/>
            <person name="Akimitsu K."/>
            <person name="Kataoka I."/>
        </authorList>
    </citation>
    <scope>NUCLEOTIDE SEQUENCE [LARGE SCALE GENOMIC DNA]</scope>
    <source>
        <strain evidence="5">cv. Fuchu</strain>
    </source>
</reference>
<dbReference type="OrthoDB" id="101614at2759"/>
<feature type="compositionally biased region" description="Basic and acidic residues" evidence="1">
    <location>
        <begin position="285"/>
        <end position="316"/>
    </location>
</feature>
<dbReference type="Gene3D" id="3.30.420.10">
    <property type="entry name" value="Ribonuclease H-like superfamily/Ribonuclease H"/>
    <property type="match status" value="2"/>
</dbReference>
<sequence>MNENNARLIQLLAAANPQPPAAPSVPDVERSRHSNRSGDRSHNVSTERARDRHRAPSPSLCERSSSSESSQTRSQVRRGRSPHRGGHTRARDKSTSQKIRDLDARLDAINTGTNAPITVDALVRQTDPPFTERVLRTRISSKFKLPTQLVMCKAFSATLKGPARSWFRKLSPGTVDSFGELSRLFVANFMSCRNRQKNASHLFTVHQKETESLKDFVKRFNQAVLDVEDPSDKVIIMAMMEGLRPGPLFDSLSKNVPETLSALHSKADKYIAAEELAEAKRRRRGKEDHNRKEPDTRRVDYREEMRYKRPDRDSKRSNNRRPRTPPRRPEFNLPSLNTPVAQLREQITDLIKRGYLRKYITDRPPPNSPERKYGDNRPTTENIQTIHGGFGSGGCSTSSRKRHARSAFRSIEEEVYNLSSPCASDQPPITFSSDDLRGLHLPHDDALVVSAVIANFNVQRILIDSGSSADILFISAFEKMMKIGLDKLHPFHTPPHWIWRKYDAPLGMDQLTNNPGNRTAADHRMAGFHRGDDVETLRDEMKQLILENPRETENTKPLEEVALISIHPNYPERRVMIGTELTDELRIALTDFLKKNSDVFAWSQGDVPGIDLEVAMHKLFTKPDCSPVRQKRRKFAPERLKVIEDETSKLIKAKDSFPLPKIDLIVDATSKHELLSFMDAFSGYHQIKMYPPDVEKTSFITERGLYCYKVMPFGLKNAGATYQRLVNKMFNAQIGKTMEVYIDDMLVKSLHVQNHIAHLEEAFDILRRHRMMLNPSKCIFGVSYGKFLGFLVTKRGIEVNSDQIQALIVMRSPRNVREVQQLTGRVAALNRFVSKSADKCLPFFKILRKSQTFQWSEESENAFQQLKEYLGSPPLLSVPTANEDLYVYLSASPAAISAVLVREEDRIQKPIYYISKTLIGAEARYPRIEKIAYALMIATRKLRHYFQAHSIIVLIDQPLKQILQRPDTSGRLLKWSIELSEFHIEYKPRTAIKAQALSDFIVESTYEDTPQPEATPLEAGISKEPTSEQNLAHWILYVDGSSNQNGCGAGLVLRAPSGEQMEYAIRMGFQATNNEAEYEALLAGLRVATELGAQSLKVFSDSQLVVNQVQGDYLAKDSRMIAYLGEVKTLSAKIKEFKINQIPREDNKKADALANLASTFEFISDRCIPLEFLTHPSIGVANQILQMEENPTWLDEIIDYLRKGILPKDKLQARRLQYRSARFCIFEGRLYKRSFSGPLLRCLRPEEAEYVLREIHEGVCGNHSGARSLAKKTIRQGYFWPTMERDAATYVKRCDKCQRFAPISHLPHTDMVPISSLWPFAQWGIDILGPLPRAPLQRKFLIVAIDYFTKWIEAQPLAKITEKNTRDFVWKHLVCRFGVPKVIISDNARQFDNDRFRLFCSDLAISHHFSSPGHPQANGQVEVTNRTILRNLKARLERSKSEWAEDLPSIIWAYHTTSRIPTGETPYSLVFRTESVIPVEIGVPSFRTLNFNGKGNEGKLRLNLDLLDEKRESSELRQAAYKGRIAKYYNERVKHRSFLPGDLVLRKVTLSTRDPRAGKLGPTWEGPYKVIKVFRPGTCWLEDLNGKALSHPWNAEHLKKYYQ</sequence>
<dbReference type="Pfam" id="PF03732">
    <property type="entry name" value="Retrotrans_gag"/>
    <property type="match status" value="1"/>
</dbReference>
<dbReference type="EMBL" id="BJWL01000437">
    <property type="protein sequence ID" value="GFS44309.1"/>
    <property type="molecule type" value="Genomic_DNA"/>
</dbReference>
<feature type="region of interest" description="Disordered" evidence="1">
    <location>
        <begin position="279"/>
        <end position="338"/>
    </location>
</feature>
<name>A0A7J0DWQ5_9ERIC</name>
<dbReference type="Proteomes" id="UP000585474">
    <property type="component" value="Unassembled WGS sequence"/>
</dbReference>
<dbReference type="PANTHER" id="PTHR48475">
    <property type="entry name" value="RIBONUCLEASE H"/>
    <property type="match status" value="1"/>
</dbReference>
<dbReference type="Pfam" id="PF13456">
    <property type="entry name" value="RVT_3"/>
    <property type="match status" value="1"/>
</dbReference>
<dbReference type="PROSITE" id="PS50879">
    <property type="entry name" value="RNASE_H_1"/>
    <property type="match status" value="1"/>
</dbReference>
<feature type="region of interest" description="Disordered" evidence="1">
    <location>
        <begin position="12"/>
        <end position="99"/>
    </location>
</feature>
<dbReference type="GO" id="GO:0004523">
    <property type="term" value="F:RNA-DNA hybrid ribonuclease activity"/>
    <property type="evidence" value="ECO:0007669"/>
    <property type="project" value="InterPro"/>
</dbReference>
<dbReference type="InterPro" id="IPR002156">
    <property type="entry name" value="RNaseH_domain"/>
</dbReference>
<feature type="compositionally biased region" description="Basic and acidic residues" evidence="1">
    <location>
        <begin position="89"/>
        <end position="99"/>
    </location>
</feature>
<gene>
    <name evidence="4" type="ORF">Acr_00g0089600</name>
</gene>
<feature type="domain" description="Integrase catalytic" evidence="3">
    <location>
        <begin position="1315"/>
        <end position="1474"/>
    </location>
</feature>
<dbReference type="InterPro" id="IPR012337">
    <property type="entry name" value="RNaseH-like_sf"/>
</dbReference>
<evidence type="ECO:0000313" key="5">
    <source>
        <dbReference type="Proteomes" id="UP000585474"/>
    </source>
</evidence>
<feature type="region of interest" description="Disordered" evidence="1">
    <location>
        <begin position="359"/>
        <end position="398"/>
    </location>
</feature>
<evidence type="ECO:0000259" key="3">
    <source>
        <dbReference type="PROSITE" id="PS50994"/>
    </source>
</evidence>
<dbReference type="CDD" id="cd01647">
    <property type="entry name" value="RT_LTR"/>
    <property type="match status" value="1"/>
</dbReference>
<dbReference type="InterPro" id="IPR041588">
    <property type="entry name" value="Integrase_H2C2"/>
</dbReference>
<accession>A0A7J0DWQ5</accession>
<feature type="compositionally biased region" description="Basic and acidic residues" evidence="1">
    <location>
        <begin position="27"/>
        <end position="50"/>
    </location>
</feature>
<feature type="compositionally biased region" description="Basic residues" evidence="1">
    <location>
        <begin position="75"/>
        <end position="88"/>
    </location>
</feature>
<dbReference type="InterPro" id="IPR005162">
    <property type="entry name" value="Retrotrans_gag_dom"/>
</dbReference>
<dbReference type="InterPro" id="IPR043128">
    <property type="entry name" value="Rev_trsase/Diguanyl_cyclase"/>
</dbReference>
<dbReference type="Gene3D" id="3.30.70.270">
    <property type="match status" value="2"/>
</dbReference>
<evidence type="ECO:0000256" key="1">
    <source>
        <dbReference type="SAM" id="MobiDB-lite"/>
    </source>
</evidence>
<dbReference type="InterPro" id="IPR041577">
    <property type="entry name" value="RT_RNaseH_2"/>
</dbReference>
<feature type="domain" description="RNase H type-1" evidence="2">
    <location>
        <begin position="1030"/>
        <end position="1159"/>
    </location>
</feature>
<dbReference type="InterPro" id="IPR036397">
    <property type="entry name" value="RNaseH_sf"/>
</dbReference>
<keyword evidence="5" id="KW-1185">Reference proteome</keyword>
<dbReference type="CDD" id="cd09279">
    <property type="entry name" value="RNase_HI_like"/>
    <property type="match status" value="1"/>
</dbReference>
<feature type="compositionally biased region" description="Low complexity" evidence="1">
    <location>
        <begin position="56"/>
        <end position="74"/>
    </location>
</feature>
<dbReference type="InterPro" id="IPR000477">
    <property type="entry name" value="RT_dom"/>
</dbReference>
<dbReference type="Gene3D" id="1.10.340.70">
    <property type="match status" value="1"/>
</dbReference>
<dbReference type="Gene3D" id="3.10.20.370">
    <property type="match status" value="1"/>
</dbReference>
<proteinExistence type="predicted"/>
<dbReference type="InterPro" id="IPR001584">
    <property type="entry name" value="Integrase_cat-core"/>
</dbReference>
<dbReference type="Pfam" id="PF17919">
    <property type="entry name" value="RT_RNaseH_2"/>
    <property type="match status" value="1"/>
</dbReference>
<organism evidence="4 5">
    <name type="scientific">Actinidia rufa</name>
    <dbReference type="NCBI Taxonomy" id="165716"/>
    <lineage>
        <taxon>Eukaryota</taxon>
        <taxon>Viridiplantae</taxon>
        <taxon>Streptophyta</taxon>
        <taxon>Embryophyta</taxon>
        <taxon>Tracheophyta</taxon>
        <taxon>Spermatophyta</taxon>
        <taxon>Magnoliopsida</taxon>
        <taxon>eudicotyledons</taxon>
        <taxon>Gunneridae</taxon>
        <taxon>Pentapetalae</taxon>
        <taxon>asterids</taxon>
        <taxon>Ericales</taxon>
        <taxon>Actinidiaceae</taxon>
        <taxon>Actinidia</taxon>
    </lineage>
</organism>
<evidence type="ECO:0000259" key="2">
    <source>
        <dbReference type="PROSITE" id="PS50879"/>
    </source>
</evidence>
<dbReference type="InterPro" id="IPR043502">
    <property type="entry name" value="DNA/RNA_pol_sf"/>
</dbReference>
<comment type="caution">
    <text evidence="4">The sequence shown here is derived from an EMBL/GenBank/DDBJ whole genome shotgun (WGS) entry which is preliminary data.</text>
</comment>
<feature type="compositionally biased region" description="Basic residues" evidence="1">
    <location>
        <begin position="317"/>
        <end position="326"/>
    </location>
</feature>
<dbReference type="CDD" id="cd09274">
    <property type="entry name" value="RNase_HI_RT_Ty3"/>
    <property type="match status" value="1"/>
</dbReference>
<dbReference type="PANTHER" id="PTHR48475:SF2">
    <property type="entry name" value="RIBONUCLEASE H"/>
    <property type="match status" value="1"/>
</dbReference>
<protein>
    <submittedName>
        <fullName evidence="4">Uncharacterized protein</fullName>
    </submittedName>
</protein>
<dbReference type="Pfam" id="PF17921">
    <property type="entry name" value="Integrase_H2C2"/>
    <property type="match status" value="1"/>
</dbReference>
<dbReference type="Pfam" id="PF00665">
    <property type="entry name" value="rve"/>
    <property type="match status" value="1"/>
</dbReference>
<dbReference type="PROSITE" id="PS50994">
    <property type="entry name" value="INTEGRASE"/>
    <property type="match status" value="1"/>
</dbReference>
<dbReference type="Pfam" id="PF00078">
    <property type="entry name" value="RVT_1"/>
    <property type="match status" value="1"/>
</dbReference>
<dbReference type="SUPFAM" id="SSF56672">
    <property type="entry name" value="DNA/RNA polymerases"/>
    <property type="match status" value="1"/>
</dbReference>
<evidence type="ECO:0000313" key="4">
    <source>
        <dbReference type="EMBL" id="GFS44309.1"/>
    </source>
</evidence>
<dbReference type="SUPFAM" id="SSF53098">
    <property type="entry name" value="Ribonuclease H-like"/>
    <property type="match status" value="2"/>
</dbReference>